<evidence type="ECO:0000256" key="3">
    <source>
        <dbReference type="SAM" id="SignalP"/>
    </source>
</evidence>
<accession>W8VQQ6</accession>
<dbReference type="Gene3D" id="2.60.40.1120">
    <property type="entry name" value="Carboxypeptidase-like, regulatory domain"/>
    <property type="match status" value="1"/>
</dbReference>
<dbReference type="NCBIfam" id="TIGR04057">
    <property type="entry name" value="SusC_RagA_signa"/>
    <property type="match status" value="1"/>
</dbReference>
<keyword evidence="6" id="KW-1185">Reference proteome</keyword>
<evidence type="ECO:0000313" key="5">
    <source>
        <dbReference type="EMBL" id="BAO55180.1"/>
    </source>
</evidence>
<keyword evidence="3" id="KW-0732">Signal</keyword>
<dbReference type="SUPFAM" id="SSF49464">
    <property type="entry name" value="Carboxypeptidase regulatory domain-like"/>
    <property type="match status" value="1"/>
</dbReference>
<dbReference type="Gene3D" id="2.60.40.1930">
    <property type="match status" value="1"/>
</dbReference>
<keyword evidence="2" id="KW-0472">Membrane</keyword>
<dbReference type="InterPro" id="IPR008969">
    <property type="entry name" value="CarboxyPept-like_regulatory"/>
</dbReference>
<dbReference type="InterPro" id="IPR039426">
    <property type="entry name" value="TonB-dep_rcpt-like"/>
</dbReference>
<dbReference type="EMBL" id="AP014548">
    <property type="protein sequence ID" value="BAO55180.1"/>
    <property type="molecule type" value="Genomic_DNA"/>
</dbReference>
<organism evidence="5 6">
    <name type="scientific">Nonlabens marinus S1-08</name>
    <dbReference type="NCBI Taxonomy" id="1454201"/>
    <lineage>
        <taxon>Bacteria</taxon>
        <taxon>Pseudomonadati</taxon>
        <taxon>Bacteroidota</taxon>
        <taxon>Flavobacteriia</taxon>
        <taxon>Flavobacteriales</taxon>
        <taxon>Flavobacteriaceae</taxon>
        <taxon>Nonlabens</taxon>
    </lineage>
</organism>
<keyword evidence="2" id="KW-0813">Transport</keyword>
<dbReference type="Pfam" id="PF17973">
    <property type="entry name" value="bMG10"/>
    <property type="match status" value="1"/>
</dbReference>
<dbReference type="Gene3D" id="2.170.130.10">
    <property type="entry name" value="TonB-dependent receptor, plug domain"/>
    <property type="match status" value="1"/>
</dbReference>
<evidence type="ECO:0000256" key="2">
    <source>
        <dbReference type="PROSITE-ProRule" id="PRU01360"/>
    </source>
</evidence>
<keyword evidence="2" id="KW-1134">Transmembrane beta strand</keyword>
<dbReference type="SUPFAM" id="SSF56935">
    <property type="entry name" value="Porins"/>
    <property type="match status" value="1"/>
</dbReference>
<comment type="similarity">
    <text evidence="1">Belongs to the protease inhibitor I39 (alpha-2-macroglobulin) family. Bacterial alpha-2-macroglobulin subfamily.</text>
</comment>
<dbReference type="InterPro" id="IPR023997">
    <property type="entry name" value="TonB-dep_OMP_SusC/RagA_CS"/>
</dbReference>
<dbReference type="GO" id="GO:0009279">
    <property type="term" value="C:cell outer membrane"/>
    <property type="evidence" value="ECO:0007669"/>
    <property type="project" value="UniProtKB-SubCell"/>
</dbReference>
<dbReference type="Proteomes" id="UP000031760">
    <property type="component" value="Chromosome"/>
</dbReference>
<keyword evidence="2" id="KW-0812">Transmembrane</keyword>
<dbReference type="Gene3D" id="1.50.10.20">
    <property type="match status" value="1"/>
</dbReference>
<dbReference type="HOGENOM" id="CLU_001849_0_0_10"/>
<evidence type="ECO:0000259" key="4">
    <source>
        <dbReference type="SMART" id="SM01360"/>
    </source>
</evidence>
<dbReference type="PROSITE" id="PS52016">
    <property type="entry name" value="TONB_DEPENDENT_REC_3"/>
    <property type="match status" value="1"/>
</dbReference>
<reference evidence="5 6" key="1">
    <citation type="journal article" date="2014" name="Proc. Natl. Acad. Sci. U.S.A.">
        <title>Functional characterization of flavobacteria rhodopsins reveals a unique class of light-driven chloride pump in bacteria.</title>
        <authorList>
            <person name="Yoshizawa S."/>
            <person name="Kumagai Y."/>
            <person name="Kim H."/>
            <person name="Ogura Y."/>
            <person name="Hayashi T."/>
            <person name="Iwasaki W."/>
            <person name="DeLong E.F."/>
            <person name="Kogure K."/>
        </authorList>
    </citation>
    <scope>NUCLEOTIDE SEQUENCE [LARGE SCALE GENOMIC DNA]</scope>
    <source>
        <strain evidence="5 6">S1-08</strain>
    </source>
</reference>
<dbReference type="Pfam" id="PF00207">
    <property type="entry name" value="A2M"/>
    <property type="match status" value="1"/>
</dbReference>
<dbReference type="PANTHER" id="PTHR40094">
    <property type="entry name" value="ALPHA-2-MACROGLOBULIN HOMOLOG"/>
    <property type="match status" value="1"/>
</dbReference>
<dbReference type="InterPro" id="IPR012910">
    <property type="entry name" value="Plug_dom"/>
</dbReference>
<keyword evidence="2" id="KW-0998">Cell outer membrane</keyword>
<dbReference type="STRING" id="1454201.NMS_1171"/>
<dbReference type="Pfam" id="PF01835">
    <property type="entry name" value="MG2"/>
    <property type="match status" value="1"/>
</dbReference>
<dbReference type="SUPFAM" id="SSF48239">
    <property type="entry name" value="Terpenoid cyclases/Protein prenyltransferases"/>
    <property type="match status" value="1"/>
</dbReference>
<evidence type="ECO:0000313" key="6">
    <source>
        <dbReference type="Proteomes" id="UP000031760"/>
    </source>
</evidence>
<comment type="subcellular location">
    <subcellularLocation>
        <location evidence="2">Cell outer membrane</location>
        <topology evidence="2">Multi-pass membrane protein</topology>
    </subcellularLocation>
</comment>
<feature type="domain" description="Alpha-2-macroglobulin" evidence="4">
    <location>
        <begin position="1417"/>
        <end position="1507"/>
    </location>
</feature>
<dbReference type="SMART" id="SM01360">
    <property type="entry name" value="A2M"/>
    <property type="match status" value="1"/>
</dbReference>
<dbReference type="InterPro" id="IPR037066">
    <property type="entry name" value="Plug_dom_sf"/>
</dbReference>
<dbReference type="OrthoDB" id="9767116at2"/>
<protein>
    <recommendedName>
        <fullName evidence="4">Alpha-2-macroglobulin domain-containing protein</fullName>
    </recommendedName>
</protein>
<feature type="chain" id="PRO_5004914164" description="Alpha-2-macroglobulin domain-containing protein" evidence="3">
    <location>
        <begin position="21"/>
        <end position="2186"/>
    </location>
</feature>
<sequence>MKQLLFLTFFVALSFQTSIAQEYTDQWRELEQLEAANKLEEAQQILYRIAAIATRKNDEAQLIKVFLFQSKFWMIKEEAAQKKVIAALDKRIANSKFPERNIYYSIKAQLLEQYLSENRYRINNRTATEVSGDDFTAWDLKTFYAEISSIYQKSLADSDQLSKINVANFDPILQIKPLGRELRPSLLDVLAHHALDFYKTSAYGITMPKDNFTVTKENGFLPTDELIKLKRPANDTVYSSYDVIQLYGTLEQLHKNRNETTAYLSVIDERLEYTRDELYPNQEFPELLRIFKDLINQYSNDGAVTMIQHSLAQYYYRRSNDEENKDKVEDRQEAIRIAKAAIEKHPETYGSLQCTFLLSQIFRPALSSQLQSNIIPNQPSRGVISYRNATDATVYYIKVDQNYDQKNGFRDSIQNATFQRAFKNNSFAHVEKVTLPEGDDTFSHNYEYAIPGLEKGKYLVLIKEKDQEKVSSGTFMTVSNLALGNHNAAGQTVFTATDRDTGKPMENVFVSVFNDETKSAKYKGRTNKDGQVSFLLSDEYRNRTVEVSKNGDTLSARFYNSYYRENSSETEKQVQAFIYLDRAIYRPGQKVYFKSIIVENKDNKSRVLPDESFKIIVEDMNGEEVYTQDLTTNAYGSVNGSFTLPSEVLTGRFSIHLIGKEEGDIMGTVAGYDNGEAYFQVEEYKRPRFKTEFKEVTETYIIGDSVKVTGFAKALLGSNITDALVAYTVTRTANIPYWKYGYQQVDSQVVVNDTTITKADGTFTIPFKALPDSTLVAKDIESNYNYRIEASVTDINGETRTAETTVRVGYKSIEIQMSRNGMLTVENNEVKVIARNLNGKPIEATIELQIRSNINSDHVIVESGLEEAEFHELNLQEYRKQFPVAELRKEEKIEDWKNTPIIFKTIITTDSLTTIKIPVTKQWDNGNYIIYAKAVEAGKNLSLDNEKEFVEEKQEGQIWANKELPATPNIISHDVSVDSDQAVVNFYTSTDAVYIYLTTYDSKRILESKWVYLPNGKTTMKFGIGKAQGEALKFQYHTYKYNDFRSGSFEAKKSVKPKQQFAITTQTFRNKLYPGENEEWSFTIKDQDSTGMQAEVLASMYDKSLDEFASSSWSGFNFYSRNYDFYPFTVNNLAGATTVNISAELPYESTPSFSLDKEQLNLYGLTFQNFQNRYRYYKNTLSRKLSPVKPIAGKITGKVTDQSGEPILGATVIIQGTDISATTGFDGVYIITASAGDKLVFSWYSGNEPAVRKVDEEVINVSLSTNLEAVLVTRYPGSTKRNISASVTTDEIIQNRPTAAFLQTLEGQVAGLNVISGQPGPDPMVEIRGMASDSKDGEILIIVDGIPMTEAEFRALDPNNIQEVAVLKDANATSIYGDRGANGVIIVSTKKGVSAADIVKEAMALQNVPVRKNLNETAFFLPELYTDELGNLKFSFTSPEALTQWKFRLFAHNKQAQTAQYEGLVQTQKELSLVPNPPRFLRETDTIRFSTKVANLSGKPLTGKATLQLFDALTMQPIDQKLGNDKNIQAFEVATGGNASVNWTFTVPVGTQAVTYRVLATSGNFSDGEENTLPVLTNRMLVTESRALWVRAGETSSVTMDKLANTTSDSRTNHQLTFEYTSNPSWYAIQSLPYLMEFEHECSEQTFSRYYANSVAAHILNSNPRVKEVFESWAANDVPASNLEKNEELKSIIISHTPWLRDAKSEAEKQKRLATLFDLARTAREKKKTLAKLEAQQLPSGGFPWFAGGRMSDYITRHIATGMGHLNRLDVNDGDRPQTDRIYENAISALDKNWEKNFNEHLKRNKTLENYNYGVSYWHYQYARSFKKDKNLNGVLKSGREFAFAKAKTNFSSQQIYQQLLMSLGLQRAGEVATAQKIVEGLRQSAVNSRENGMYWKENVTDYNWYSSDIETQALAIETFSEVGNNEKNVEELKVWLLQNKRTNRWKSTKATADATYALLLQGNEWLDVQESNVIKWGNRPIPESLMENVEKEAGTGYFKVSLHEDEIQPKHATVEVKNKSEVTGYGGLYWQYFEDLDKITVDDDLPMSIKKRLFKKVNTNSGERLVEITASDALEIGDLVTVRMEIRSNKDLDFVHLKDMRASGFEPVDVISRYKYQDGLGYYQSTKDVATHFFFDQLKPGTYVFEYDVRANNAGQFSNGITQLECMYAPEFSSHSEGVRVTISD</sequence>
<dbReference type="PANTHER" id="PTHR40094:SF1">
    <property type="entry name" value="UBIQUITIN DOMAIN-CONTAINING PROTEIN"/>
    <property type="match status" value="1"/>
</dbReference>
<dbReference type="InterPro" id="IPR008930">
    <property type="entry name" value="Terpenoid_cyclase/PrenylTrfase"/>
</dbReference>
<evidence type="ECO:0000256" key="1">
    <source>
        <dbReference type="ARBA" id="ARBA00010556"/>
    </source>
</evidence>
<dbReference type="KEGG" id="nmf:NMS_1171"/>
<dbReference type="InterPro" id="IPR051802">
    <property type="entry name" value="YfhM-like"/>
</dbReference>
<dbReference type="GO" id="GO:0004866">
    <property type="term" value="F:endopeptidase inhibitor activity"/>
    <property type="evidence" value="ECO:0007669"/>
    <property type="project" value="InterPro"/>
</dbReference>
<comment type="similarity">
    <text evidence="2">Belongs to the TonB-dependent receptor family.</text>
</comment>
<dbReference type="Pfam" id="PF07715">
    <property type="entry name" value="Plug"/>
    <property type="match status" value="1"/>
</dbReference>
<name>W8VQQ6_9FLAO</name>
<dbReference type="RefSeq" id="WP_041495832.1">
    <property type="nucleotide sequence ID" value="NZ_AP014548.1"/>
</dbReference>
<feature type="signal peptide" evidence="3">
    <location>
        <begin position="1"/>
        <end position="20"/>
    </location>
</feature>
<dbReference type="InterPro" id="IPR002890">
    <property type="entry name" value="MG2"/>
</dbReference>
<gene>
    <name evidence="5" type="ORF">NMS_1171</name>
</gene>
<dbReference type="InterPro" id="IPR041246">
    <property type="entry name" value="Bact_MG10"/>
</dbReference>
<dbReference type="InterPro" id="IPR001599">
    <property type="entry name" value="Macroglobln_a2"/>
</dbReference>
<proteinExistence type="inferred from homology"/>